<sequence>MKETSKKRTLNSAELRQKVIYYQSEAVKYKFLSEKYELLLSNALQSKSLDKEPVPEKKKAENKIDCTAYFNYSLIQEKEANPFIYGSFVLKNTGNESLTTPIICIKVNTTQQIIIGGKIGEVDGTEEKLINSFEEWSYLHQDWRQKWNELGELWLKPKQTTEIKPGEKLVFSGFDITFHNAIRDKQVIIEGYCYFQQLTTGVKSLNKISITL</sequence>
<dbReference type="EMBL" id="CP063356">
    <property type="protein sequence ID" value="QOY34195.1"/>
    <property type="molecule type" value="Genomic_DNA"/>
</dbReference>
<dbReference type="RefSeq" id="WP_071319433.1">
    <property type="nucleotide sequence ID" value="NZ_CP063356.2"/>
</dbReference>
<reference evidence="1 3" key="1">
    <citation type="submission" date="2016-10" db="EMBL/GenBank/DDBJ databases">
        <title>Draft genome sequences of four alkaliphilic bacteria belonging to the Anaerobacillus genus.</title>
        <authorList>
            <person name="Bassil N.M."/>
            <person name="Lloyd J.R."/>
        </authorList>
    </citation>
    <scope>NUCLEOTIDE SEQUENCE [LARGE SCALE GENOMIC DNA]</scope>
    <source>
        <strain evidence="1 3">NB2006</strain>
    </source>
</reference>
<dbReference type="KEGG" id="aia:AWH56_015830"/>
<dbReference type="AlphaFoldDB" id="A0A1S2KVA3"/>
<evidence type="ECO:0000313" key="2">
    <source>
        <dbReference type="EMBL" id="QOY34195.1"/>
    </source>
</evidence>
<accession>A0A1S2KVA3</accession>
<reference evidence="2" key="4">
    <citation type="submission" date="2020-10" db="EMBL/GenBank/DDBJ databases">
        <authorList>
            <person name="Bassil N.M."/>
            <person name="Lloyd J.R."/>
        </authorList>
    </citation>
    <scope>NUCLEOTIDE SEQUENCE</scope>
    <source>
        <strain evidence="2">NB2006</strain>
    </source>
</reference>
<proteinExistence type="predicted"/>
<dbReference type="OrthoDB" id="2679997at2"/>
<keyword evidence="3" id="KW-1185">Reference proteome</keyword>
<name>A0A1S2KVA3_9BACI</name>
<dbReference type="EMBL" id="LQXD01000203">
    <property type="protein sequence ID" value="OIJ04031.1"/>
    <property type="molecule type" value="Genomic_DNA"/>
</dbReference>
<gene>
    <name evidence="2" type="ORF">AWH56_015830</name>
    <name evidence="1" type="ORF">AWH56_23900</name>
</gene>
<protein>
    <submittedName>
        <fullName evidence="1">Uncharacterized protein</fullName>
    </submittedName>
</protein>
<dbReference type="Proteomes" id="UP000180175">
    <property type="component" value="Chromosome"/>
</dbReference>
<evidence type="ECO:0000313" key="1">
    <source>
        <dbReference type="EMBL" id="OIJ04031.1"/>
    </source>
</evidence>
<reference evidence="2 3" key="2">
    <citation type="journal article" date="2017" name="Genome Announc.">
        <title>Draft Genome Sequences of Four Alkaliphilic Bacteria Belonging to the Anaerobacillus Genus.</title>
        <authorList>
            <person name="Bassil N.M."/>
            <person name="Lloyd J.R."/>
        </authorList>
    </citation>
    <scope>NUCLEOTIDE SEQUENCE [LARGE SCALE GENOMIC DNA]</scope>
    <source>
        <strain evidence="2 3">NB2006</strain>
    </source>
</reference>
<evidence type="ECO:0000313" key="3">
    <source>
        <dbReference type="Proteomes" id="UP000180175"/>
    </source>
</evidence>
<reference evidence="2 3" key="3">
    <citation type="journal article" date="2019" name="Int. J. Syst. Evol. Microbiol.">
        <title>Anaerobacillus isosaccharinicus sp. nov., an alkaliphilic bacterium which degrades isosaccharinic acid.</title>
        <authorList>
            <person name="Bassil N.M."/>
            <person name="Lloyd J.R."/>
        </authorList>
    </citation>
    <scope>NUCLEOTIDE SEQUENCE [LARGE SCALE GENOMIC DNA]</scope>
    <source>
        <strain evidence="2 3">NB2006</strain>
    </source>
</reference>
<organism evidence="1 3">
    <name type="scientific">Anaerobacillus isosaccharinicus</name>
    <dbReference type="NCBI Taxonomy" id="1532552"/>
    <lineage>
        <taxon>Bacteria</taxon>
        <taxon>Bacillati</taxon>
        <taxon>Bacillota</taxon>
        <taxon>Bacilli</taxon>
        <taxon>Bacillales</taxon>
        <taxon>Bacillaceae</taxon>
        <taxon>Anaerobacillus</taxon>
    </lineage>
</organism>